<accession>A0ABX4PCA4</accession>
<evidence type="ECO:0000256" key="9">
    <source>
        <dbReference type="ARBA" id="ARBA00022801"/>
    </source>
</evidence>
<dbReference type="PANTHER" id="PTHR42944:SF1">
    <property type="entry name" value="ADENINE DNA GLYCOSYLASE"/>
    <property type="match status" value="1"/>
</dbReference>
<comment type="cofactor">
    <cofactor evidence="2">
        <name>[4Fe-4S] cluster</name>
        <dbReference type="ChEBI" id="CHEBI:49883"/>
    </cofactor>
</comment>
<evidence type="ECO:0000256" key="5">
    <source>
        <dbReference type="ARBA" id="ARBA00012045"/>
    </source>
</evidence>
<evidence type="ECO:0000256" key="13">
    <source>
        <dbReference type="ARBA" id="ARBA00023295"/>
    </source>
</evidence>
<protein>
    <recommendedName>
        <fullName evidence="6">Adenine DNA glycosylase</fullName>
        <ecNumber evidence="5">3.2.2.31</ecNumber>
    </recommendedName>
</protein>
<comment type="caution">
    <text evidence="15">The sequence shown here is derived from an EMBL/GenBank/DDBJ whole genome shotgun (WGS) entry which is preliminary data.</text>
</comment>
<keyword evidence="16" id="KW-1185">Reference proteome</keyword>
<evidence type="ECO:0000256" key="3">
    <source>
        <dbReference type="ARBA" id="ARBA00002933"/>
    </source>
</evidence>
<keyword evidence="12" id="KW-0234">DNA repair</keyword>
<evidence type="ECO:0000259" key="14">
    <source>
        <dbReference type="SMART" id="SM00478"/>
    </source>
</evidence>
<comment type="function">
    <text evidence="3">Adenine glycosylase active on G-A mispairs. MutY also corrects error-prone DNA synthesis past GO lesions which are due to the oxidatively damaged form of guanine: 7,8-dihydro-8-oxoguanine (8-oxo-dGTP).</text>
</comment>
<evidence type="ECO:0000256" key="6">
    <source>
        <dbReference type="ARBA" id="ARBA00022023"/>
    </source>
</evidence>
<dbReference type="InterPro" id="IPR023170">
    <property type="entry name" value="HhH_base_excis_C"/>
</dbReference>
<evidence type="ECO:0000256" key="11">
    <source>
        <dbReference type="ARBA" id="ARBA00023014"/>
    </source>
</evidence>
<keyword evidence="9" id="KW-0378">Hydrolase</keyword>
<comment type="catalytic activity">
    <reaction evidence="1">
        <text>Hydrolyzes free adenine bases from 7,8-dihydro-8-oxoguanine:adenine mismatched double-stranded DNA, leaving an apurinic site.</text>
        <dbReference type="EC" id="3.2.2.31"/>
    </reaction>
</comment>
<keyword evidence="11" id="KW-0411">Iron-sulfur</keyword>
<dbReference type="SUPFAM" id="SSF48150">
    <property type="entry name" value="DNA-glycosylase"/>
    <property type="match status" value="1"/>
</dbReference>
<feature type="domain" description="HhH-GPD" evidence="14">
    <location>
        <begin position="54"/>
        <end position="217"/>
    </location>
</feature>
<dbReference type="InterPro" id="IPR044298">
    <property type="entry name" value="MIG/MutY"/>
</dbReference>
<dbReference type="Pfam" id="PF00730">
    <property type="entry name" value="HhH-GPD"/>
    <property type="match status" value="1"/>
</dbReference>
<keyword evidence="8" id="KW-0227">DNA damage</keyword>
<evidence type="ECO:0000256" key="7">
    <source>
        <dbReference type="ARBA" id="ARBA00022723"/>
    </source>
</evidence>
<proteinExistence type="inferred from homology"/>
<dbReference type="Pfam" id="PF00633">
    <property type="entry name" value="HHH"/>
    <property type="match status" value="1"/>
</dbReference>
<evidence type="ECO:0000256" key="8">
    <source>
        <dbReference type="ARBA" id="ARBA00022763"/>
    </source>
</evidence>
<gene>
    <name evidence="15" type="ORF">CH360_07925</name>
</gene>
<evidence type="ECO:0000256" key="1">
    <source>
        <dbReference type="ARBA" id="ARBA00000843"/>
    </source>
</evidence>
<evidence type="ECO:0000256" key="10">
    <source>
        <dbReference type="ARBA" id="ARBA00023004"/>
    </source>
</evidence>
<dbReference type="CDD" id="cd00056">
    <property type="entry name" value="ENDO3c"/>
    <property type="match status" value="1"/>
</dbReference>
<dbReference type="RefSeq" id="WP_100713475.1">
    <property type="nucleotide sequence ID" value="NZ_NPDY01000005.1"/>
</dbReference>
<evidence type="ECO:0000313" key="15">
    <source>
        <dbReference type="EMBL" id="PJZ70138.1"/>
    </source>
</evidence>
<keyword evidence="7" id="KW-0479">Metal-binding</keyword>
<dbReference type="Gene3D" id="1.10.1670.10">
    <property type="entry name" value="Helix-hairpin-Helix base-excision DNA repair enzymes (C-terminal)"/>
    <property type="match status" value="1"/>
</dbReference>
<dbReference type="PANTHER" id="PTHR42944">
    <property type="entry name" value="ADENINE DNA GLYCOSYLASE"/>
    <property type="match status" value="1"/>
</dbReference>
<dbReference type="Proteomes" id="UP000231962">
    <property type="component" value="Unassembled WGS sequence"/>
</dbReference>
<evidence type="ECO:0000313" key="16">
    <source>
        <dbReference type="Proteomes" id="UP000231962"/>
    </source>
</evidence>
<comment type="similarity">
    <text evidence="4">Belongs to the Nth/MutY family.</text>
</comment>
<dbReference type="InterPro" id="IPR011257">
    <property type="entry name" value="DNA_glycosylase"/>
</dbReference>
<organism evidence="15 16">
    <name type="scientific">Leptospira perolatii</name>
    <dbReference type="NCBI Taxonomy" id="2023191"/>
    <lineage>
        <taxon>Bacteria</taxon>
        <taxon>Pseudomonadati</taxon>
        <taxon>Spirochaetota</taxon>
        <taxon>Spirochaetia</taxon>
        <taxon>Leptospirales</taxon>
        <taxon>Leptospiraceae</taxon>
        <taxon>Leptospira</taxon>
    </lineage>
</organism>
<dbReference type="InterPro" id="IPR000445">
    <property type="entry name" value="HhH_motif"/>
</dbReference>
<dbReference type="Gene3D" id="1.10.340.30">
    <property type="entry name" value="Hypothetical protein, domain 2"/>
    <property type="match status" value="1"/>
</dbReference>
<sequence length="394" mass="45338">MPKKSKDSTLDFYNQEALGQTTKQRLRDWFYKEKRDLPFRKNRTPYSTWVSEIMLQQTRVNAMLPLYERFMERFPNMGELASADEEEVLRYWKGLGYYSRAKNLHKGVKKIQEEYDGVFPKTLEEALSVPGVGPYTARAILSISYQLPFAVLDGNAKRVLSRLALFDQNSGKKSGEVAPAKVASINSDSILQKIADRFLDQNFPGDHNEAVMELGARICLPVPICSNCPLQADCLAFREGKQNDLLEVRKKNQEVRLGIRFLLVRGPSGILLLRTPKRRFFKTIYSLPYHWEGESPYNLDPILVKSESARDLQIQFSHTITHHKITGYLSEMVLNQKEEHALSGNLEELQIDVKWCDWNHLETEFPSSISRKILKEIGSVGDSLFGLNYQRKKK</sequence>
<evidence type="ECO:0000256" key="12">
    <source>
        <dbReference type="ARBA" id="ARBA00023204"/>
    </source>
</evidence>
<name>A0ABX4PCA4_9LEPT</name>
<keyword evidence="10" id="KW-0408">Iron</keyword>
<evidence type="ECO:0000256" key="2">
    <source>
        <dbReference type="ARBA" id="ARBA00001966"/>
    </source>
</evidence>
<evidence type="ECO:0000256" key="4">
    <source>
        <dbReference type="ARBA" id="ARBA00008343"/>
    </source>
</evidence>
<reference evidence="15 16" key="1">
    <citation type="submission" date="2017-07" db="EMBL/GenBank/DDBJ databases">
        <title>Leptospira spp. isolated from tropical soils.</title>
        <authorList>
            <person name="Thibeaux R."/>
            <person name="Iraola G."/>
            <person name="Ferres I."/>
            <person name="Bierque E."/>
            <person name="Girault D."/>
            <person name="Soupe-Gilbert M.-E."/>
            <person name="Picardeau M."/>
            <person name="Goarant C."/>
        </authorList>
    </citation>
    <scope>NUCLEOTIDE SEQUENCE [LARGE SCALE GENOMIC DNA]</scope>
    <source>
        <strain evidence="15 16">FH1-B-C1</strain>
    </source>
</reference>
<dbReference type="InterPro" id="IPR003265">
    <property type="entry name" value="HhH-GPD_domain"/>
</dbReference>
<dbReference type="EMBL" id="NPDY01000005">
    <property type="protein sequence ID" value="PJZ70138.1"/>
    <property type="molecule type" value="Genomic_DNA"/>
</dbReference>
<dbReference type="EC" id="3.2.2.31" evidence="5"/>
<dbReference type="SMART" id="SM00478">
    <property type="entry name" value="ENDO3c"/>
    <property type="match status" value="1"/>
</dbReference>
<keyword evidence="13" id="KW-0326">Glycosidase</keyword>